<dbReference type="GO" id="GO:0016491">
    <property type="term" value="F:oxidoreductase activity"/>
    <property type="evidence" value="ECO:0007669"/>
    <property type="project" value="InterPro"/>
</dbReference>
<dbReference type="Gene3D" id="3.20.20.100">
    <property type="entry name" value="NADP-dependent oxidoreductase domain"/>
    <property type="match status" value="1"/>
</dbReference>
<dbReference type="PANTHER" id="PTHR43312">
    <property type="entry name" value="D-THREO-ALDOSE 1-DEHYDROGENASE"/>
    <property type="match status" value="1"/>
</dbReference>
<evidence type="ECO:0000259" key="1">
    <source>
        <dbReference type="Pfam" id="PF00248"/>
    </source>
</evidence>
<protein>
    <submittedName>
        <fullName evidence="2">Predicted oxidoreductase of the aldo/keto reductase family</fullName>
    </submittedName>
</protein>
<dbReference type="Proteomes" id="UP000184164">
    <property type="component" value="Unassembled WGS sequence"/>
</dbReference>
<dbReference type="PANTHER" id="PTHR43312:SF1">
    <property type="entry name" value="NADP-DEPENDENT OXIDOREDUCTASE DOMAIN-CONTAINING PROTEIN"/>
    <property type="match status" value="1"/>
</dbReference>
<dbReference type="RefSeq" id="WP_073001006.1">
    <property type="nucleotide sequence ID" value="NZ_FQUM01000004.1"/>
</dbReference>
<dbReference type="OrthoDB" id="9773828at2"/>
<gene>
    <name evidence="2" type="ORF">SAMN05444274_10462</name>
</gene>
<sequence length="326" mass="36972">MKKEITRRDFIVETIGAGFAISGVGALTACNEKDARGLPTTVLGKTGVRVPLMALGLGSRFCEIDDPEESDQILNYALDNGLYYWDTAHIYENNKNGVISEERIGRIVKYRRKEIFLSTKVTSRDPNEAMMQIEKSLRRLQTDHLDILKIHNIRDMNDVDKVSEKGNLVDIIQRMKEEGICRFIGFSGHMDAEAMIAMAERFDLDTMLIALNHWGKVRFPREEKSLPMVRSKGLGVMVMKVLRPRDSDPSISPKELIRYGLSLKAAHGAVVGIDSMKVLQENIKLLKSFEPMTSEEMKTMTVCLDPFFHHNNMPWMTPGYCDGNWA</sequence>
<evidence type="ECO:0000313" key="2">
    <source>
        <dbReference type="EMBL" id="SHF21348.1"/>
    </source>
</evidence>
<proteinExistence type="predicted"/>
<dbReference type="InterPro" id="IPR023210">
    <property type="entry name" value="NADP_OxRdtase_dom"/>
</dbReference>
<keyword evidence="3" id="KW-1185">Reference proteome</keyword>
<organism evidence="2 3">
    <name type="scientific">Mariniphaga anaerophila</name>
    <dbReference type="NCBI Taxonomy" id="1484053"/>
    <lineage>
        <taxon>Bacteria</taxon>
        <taxon>Pseudomonadati</taxon>
        <taxon>Bacteroidota</taxon>
        <taxon>Bacteroidia</taxon>
        <taxon>Marinilabiliales</taxon>
        <taxon>Prolixibacteraceae</taxon>
        <taxon>Mariniphaga</taxon>
    </lineage>
</organism>
<name>A0A1M4ZTK8_9BACT</name>
<dbReference type="STRING" id="1484053.SAMN05444274_10462"/>
<dbReference type="InterPro" id="IPR053135">
    <property type="entry name" value="AKR2_Oxidoreductase"/>
</dbReference>
<feature type="domain" description="NADP-dependent oxidoreductase" evidence="1">
    <location>
        <begin position="66"/>
        <end position="242"/>
    </location>
</feature>
<dbReference type="InterPro" id="IPR020471">
    <property type="entry name" value="AKR"/>
</dbReference>
<dbReference type="EMBL" id="FQUM01000004">
    <property type="protein sequence ID" value="SHF21348.1"/>
    <property type="molecule type" value="Genomic_DNA"/>
</dbReference>
<dbReference type="PRINTS" id="PR00069">
    <property type="entry name" value="ALDKETRDTASE"/>
</dbReference>
<dbReference type="Pfam" id="PF00248">
    <property type="entry name" value="Aldo_ket_red"/>
    <property type="match status" value="1"/>
</dbReference>
<dbReference type="InterPro" id="IPR036812">
    <property type="entry name" value="NAD(P)_OxRdtase_dom_sf"/>
</dbReference>
<reference evidence="2 3" key="1">
    <citation type="submission" date="2016-11" db="EMBL/GenBank/DDBJ databases">
        <authorList>
            <person name="Jaros S."/>
            <person name="Januszkiewicz K."/>
            <person name="Wedrychowicz H."/>
        </authorList>
    </citation>
    <scope>NUCLEOTIDE SEQUENCE [LARGE SCALE GENOMIC DNA]</scope>
    <source>
        <strain evidence="2 3">DSM 26910</strain>
    </source>
</reference>
<dbReference type="PROSITE" id="PS51257">
    <property type="entry name" value="PROKAR_LIPOPROTEIN"/>
    <property type="match status" value="1"/>
</dbReference>
<dbReference type="SUPFAM" id="SSF51430">
    <property type="entry name" value="NAD(P)-linked oxidoreductase"/>
    <property type="match status" value="1"/>
</dbReference>
<dbReference type="CDD" id="cd19100">
    <property type="entry name" value="AKR_unchar"/>
    <property type="match status" value="1"/>
</dbReference>
<evidence type="ECO:0000313" key="3">
    <source>
        <dbReference type="Proteomes" id="UP000184164"/>
    </source>
</evidence>
<accession>A0A1M4ZTK8</accession>
<dbReference type="AlphaFoldDB" id="A0A1M4ZTK8"/>